<name>A0ABW8GI50_9PROT</name>
<evidence type="ECO:0000256" key="1">
    <source>
        <dbReference type="SAM" id="SignalP"/>
    </source>
</evidence>
<dbReference type="EMBL" id="JBIWXY010000001">
    <property type="protein sequence ID" value="MFJ5444663.1"/>
    <property type="molecule type" value="Genomic_DNA"/>
</dbReference>
<feature type="chain" id="PRO_5045695477" evidence="1">
    <location>
        <begin position="22"/>
        <end position="279"/>
    </location>
</feature>
<keyword evidence="4" id="KW-1185">Reference proteome</keyword>
<protein>
    <submittedName>
        <fullName evidence="3">PEP-CTERM sorting domain-containing protein</fullName>
    </submittedName>
</protein>
<feature type="signal peptide" evidence="1">
    <location>
        <begin position="1"/>
        <end position="21"/>
    </location>
</feature>
<evidence type="ECO:0000313" key="3">
    <source>
        <dbReference type="EMBL" id="MFJ5444663.1"/>
    </source>
</evidence>
<dbReference type="Proteomes" id="UP001617669">
    <property type="component" value="Unassembled WGS sequence"/>
</dbReference>
<dbReference type="Pfam" id="PF07589">
    <property type="entry name" value="PEP-CTERM"/>
    <property type="match status" value="1"/>
</dbReference>
<feature type="domain" description="Ice-binding protein C-terminal" evidence="2">
    <location>
        <begin position="249"/>
        <end position="274"/>
    </location>
</feature>
<accession>A0ABW8GI50</accession>
<reference evidence="3 4" key="1">
    <citation type="submission" date="2024-11" db="EMBL/GenBank/DDBJ databases">
        <authorList>
            <person name="Kaparullina E.N."/>
            <person name="Delegan Y.A."/>
            <person name="Doronina N.V."/>
        </authorList>
    </citation>
    <scope>NUCLEOTIDE SEQUENCE [LARGE SCALE GENOMIC DNA]</scope>
    <source>
        <strain evidence="3 4">7sh_L</strain>
    </source>
</reference>
<evidence type="ECO:0000259" key="2">
    <source>
        <dbReference type="Pfam" id="PF07589"/>
    </source>
</evidence>
<comment type="caution">
    <text evidence="3">The sequence shown here is derived from an EMBL/GenBank/DDBJ whole genome shotgun (WGS) entry which is preliminary data.</text>
</comment>
<dbReference type="InterPro" id="IPR013424">
    <property type="entry name" value="Ice-binding_C"/>
</dbReference>
<evidence type="ECO:0000313" key="4">
    <source>
        <dbReference type="Proteomes" id="UP001617669"/>
    </source>
</evidence>
<dbReference type="RefSeq" id="WP_400877758.1">
    <property type="nucleotide sequence ID" value="NZ_JBIWXY010000001.1"/>
</dbReference>
<organism evidence="3 4">
    <name type="scientific">Methylobacillus methanolivorans</name>
    <dbReference type="NCBI Taxonomy" id="1848927"/>
    <lineage>
        <taxon>Bacteria</taxon>
        <taxon>Pseudomonadati</taxon>
        <taxon>Pseudomonadota</taxon>
        <taxon>Betaproteobacteria</taxon>
        <taxon>Nitrosomonadales</taxon>
        <taxon>Methylophilaceae</taxon>
        <taxon>Methylobacillus</taxon>
    </lineage>
</organism>
<dbReference type="NCBIfam" id="TIGR02595">
    <property type="entry name" value="PEP_CTERM"/>
    <property type="match status" value="1"/>
</dbReference>
<keyword evidence="1" id="KW-0732">Signal</keyword>
<proteinExistence type="predicted"/>
<gene>
    <name evidence="3" type="ORF">ACIKP9_00320</name>
</gene>
<sequence>MMNFKSMAIAAMLVSASSAYAGDFVNLRDDLATLSAANGGLVVGANNPLRDKLYLNATSYSWLSGYSSNPAQLIATSISYTANAGAGVLTLLDYRINSGVELLPGIAQATIYDFVFRDSSDNSLVFGTRYINQVNNGQEINFLYRYGFEGFDASSAWLFLSDFDLRMYESGRTDDHSFASSVAFDGDAIRQKSDISVSEGNPYSGLYLVKTDATEYTLGNKAIGYYQAGEEGQAVVGGFIGGFVPTVAAVPEPSEYALMMIGLGLVGFVATRRKKQHLA</sequence>